<reference evidence="1 2" key="1">
    <citation type="journal article" date="2013" name="Genome Announc.">
        <title>Genome Sequence of the Pyrene- and Fluoranthene-Degrading Bacterium Cycloclasticus sp. Strain PY97M.</title>
        <authorList>
            <person name="Cui Z."/>
            <person name="Xu G."/>
            <person name="Li Q."/>
            <person name="Gao W."/>
            <person name="Zheng L."/>
        </authorList>
    </citation>
    <scope>NUCLEOTIDE SEQUENCE [LARGE SCALE GENOMIC DNA]</scope>
    <source>
        <strain evidence="1 2">PY97M</strain>
    </source>
</reference>
<proteinExistence type="predicted"/>
<name>A0AB33Z0D7_9GAMM</name>
<organism evidence="1 2">
    <name type="scientific">Cycloclasticus pugetii</name>
    <dbReference type="NCBI Taxonomy" id="34068"/>
    <lineage>
        <taxon>Bacteria</taxon>
        <taxon>Pseudomonadati</taxon>
        <taxon>Pseudomonadota</taxon>
        <taxon>Gammaproteobacteria</taxon>
        <taxon>Thiotrichales</taxon>
        <taxon>Piscirickettsiaceae</taxon>
        <taxon>Cycloclasticus</taxon>
    </lineage>
</organism>
<dbReference type="AlphaFoldDB" id="A0AB33Z0D7"/>
<keyword evidence="2" id="KW-1185">Reference proteome</keyword>
<dbReference type="EMBL" id="ASHL01000007">
    <property type="protein sequence ID" value="EPD12670.1"/>
    <property type="molecule type" value="Genomic_DNA"/>
</dbReference>
<protein>
    <recommendedName>
        <fullName evidence="3">Phage regulatory protein Rha (Phage_pRha)</fullName>
    </recommendedName>
</protein>
<sequence>MSMLPITGSFLVSIEGEQRISSALIADSIGTTHKVANNLIRKYLSRLEVFGELPFKKALGERKNLAYLNEDQAIFLMTLSKNTEKVVEFKHQLVTAFSNLRRKQAIVDENHAKAEWQERRELGKLTRHTQTDAIQTFLDYAGNQGSSNYPLRGYSILTKMVNNALQIDDRETVSEEQLHLVATAELLVAKTLIEGMNVGLAYKNIYQRCRTKVYDLADLIEVDKRNAA</sequence>
<dbReference type="InterPro" id="IPR014054">
    <property type="entry name" value="Phage_regulatory_Rha"/>
</dbReference>
<comment type="caution">
    <text evidence="1">The sequence shown here is derived from an EMBL/GenBank/DDBJ whole genome shotgun (WGS) entry which is preliminary data.</text>
</comment>
<evidence type="ECO:0000313" key="2">
    <source>
        <dbReference type="Proteomes" id="UP000015462"/>
    </source>
</evidence>
<dbReference type="Proteomes" id="UP000015462">
    <property type="component" value="Unassembled WGS sequence"/>
</dbReference>
<dbReference type="Pfam" id="PF09669">
    <property type="entry name" value="Phage_pRha"/>
    <property type="match status" value="1"/>
</dbReference>
<dbReference type="RefSeq" id="WP_016390687.1">
    <property type="nucleotide sequence ID" value="NZ_KE646809.1"/>
</dbReference>
<evidence type="ECO:0000313" key="1">
    <source>
        <dbReference type="EMBL" id="EPD12670.1"/>
    </source>
</evidence>
<evidence type="ECO:0008006" key="3">
    <source>
        <dbReference type="Google" id="ProtNLM"/>
    </source>
</evidence>
<gene>
    <name evidence="1" type="ORF">L196_08694</name>
</gene>
<accession>A0AB33Z0D7</accession>